<gene>
    <name evidence="2" type="ORF">LEMA_P069870.1</name>
</gene>
<proteinExistence type="predicted"/>
<dbReference type="Proteomes" id="UP000002668">
    <property type="component" value="Genome"/>
</dbReference>
<organism evidence="3">
    <name type="scientific">Leptosphaeria maculans (strain JN3 / isolate v23.1.3 / race Av1-4-5-6-7-8)</name>
    <name type="common">Blackleg fungus</name>
    <name type="synonym">Phoma lingam</name>
    <dbReference type="NCBI Taxonomy" id="985895"/>
    <lineage>
        <taxon>Eukaryota</taxon>
        <taxon>Fungi</taxon>
        <taxon>Dikarya</taxon>
        <taxon>Ascomycota</taxon>
        <taxon>Pezizomycotina</taxon>
        <taxon>Dothideomycetes</taxon>
        <taxon>Pleosporomycetidae</taxon>
        <taxon>Pleosporales</taxon>
        <taxon>Pleosporineae</taxon>
        <taxon>Leptosphaeriaceae</taxon>
        <taxon>Plenodomus</taxon>
        <taxon>Plenodomus lingam/Leptosphaeria maculans species complex</taxon>
    </lineage>
</organism>
<dbReference type="EMBL" id="FP929072">
    <property type="protein sequence ID" value="CBX91479.1"/>
    <property type="molecule type" value="Genomic_DNA"/>
</dbReference>
<dbReference type="AlphaFoldDB" id="E4ZJ48"/>
<evidence type="ECO:0000313" key="3">
    <source>
        <dbReference type="Proteomes" id="UP000002668"/>
    </source>
</evidence>
<protein>
    <recommendedName>
        <fullName evidence="1">Alpha/beta hydrolase fold-3 domain-containing protein</fullName>
    </recommendedName>
</protein>
<sequence length="493" mass="55899">MDRTAFTTGVASDEGRVSAITSLSETVKDLTSKLDALKQDKLRKWKWSKEALSIVAKLQDLASTNLPLVRSRLDKALEFPSAEWTNTPLFTGGKFGFEQFNRTPEWFDEMGFLVQRTAYTFSDTWDCAPITATFLVPTNLDTRNAKKLKIVFYFHGGGFCTGAGDFVSWYSRSSVEFARANNAIIIAPDYPLGPEASYRDISNAIKTFLIWYNEGGCFEPGNFTHWKQWLSTVTAMDFTNLQPQINDILIEGESAGGHAAVTAMFANAEKKIEHTNPWACDLPIAAVFLRYPMVKHYARECPDSVTYMNSEFTRAEVQKHAQDIKDAIVELEAFELVPSRSRSHPPHGMSAAFLLSITKEWQAMFQRHAVNGNDIDAAMDCLERVEAYVGKVDTVLPRIIMYHGDKDSNCPIDETRRFCDLLIQNYPEIYTENDTLIFQSVGSLAVQATWIKEMGRLEARAVDTVAHGFDYDLIPRNEEFLRKTYRIIGKWWL</sequence>
<accession>E4ZJ48</accession>
<dbReference type="InParanoid" id="E4ZJ48"/>
<dbReference type="InterPro" id="IPR013094">
    <property type="entry name" value="AB_hydrolase_3"/>
</dbReference>
<dbReference type="PANTHER" id="PTHR23024:SF24">
    <property type="entry name" value="ALPHA_BETA HYDROLASE FOLD-3 DOMAIN-CONTAINING PROTEIN"/>
    <property type="match status" value="1"/>
</dbReference>
<dbReference type="InterPro" id="IPR050466">
    <property type="entry name" value="Carboxylest/Gibb_receptor"/>
</dbReference>
<evidence type="ECO:0000259" key="1">
    <source>
        <dbReference type="Pfam" id="PF07859"/>
    </source>
</evidence>
<dbReference type="STRING" id="985895.E4ZJ48"/>
<dbReference type="HOGENOM" id="CLU_553284_0_0_1"/>
<dbReference type="GO" id="GO:0016787">
    <property type="term" value="F:hydrolase activity"/>
    <property type="evidence" value="ECO:0007669"/>
    <property type="project" value="InterPro"/>
</dbReference>
<reference evidence="3" key="1">
    <citation type="journal article" date="2011" name="Nat. Commun.">
        <title>Effector diversification within compartments of the Leptosphaeria maculans genome affected by Repeat-Induced Point mutations.</title>
        <authorList>
            <person name="Rouxel T."/>
            <person name="Grandaubert J."/>
            <person name="Hane J.K."/>
            <person name="Hoede C."/>
            <person name="van de Wouw A.P."/>
            <person name="Couloux A."/>
            <person name="Dominguez V."/>
            <person name="Anthouard V."/>
            <person name="Bally P."/>
            <person name="Bourras S."/>
            <person name="Cozijnsen A.J."/>
            <person name="Ciuffetti L.M."/>
            <person name="Degrave A."/>
            <person name="Dilmaghani A."/>
            <person name="Duret L."/>
            <person name="Fudal I."/>
            <person name="Goodwin S.B."/>
            <person name="Gout L."/>
            <person name="Glaser N."/>
            <person name="Linglin J."/>
            <person name="Kema G.H.J."/>
            <person name="Lapalu N."/>
            <person name="Lawrence C.B."/>
            <person name="May K."/>
            <person name="Meyer M."/>
            <person name="Ollivier B."/>
            <person name="Poulain J."/>
            <person name="Schoch C.L."/>
            <person name="Simon A."/>
            <person name="Spatafora J.W."/>
            <person name="Stachowiak A."/>
            <person name="Turgeon B.G."/>
            <person name="Tyler B.M."/>
            <person name="Vincent D."/>
            <person name="Weissenbach J."/>
            <person name="Amselem J."/>
            <person name="Quesneville H."/>
            <person name="Oliver R.P."/>
            <person name="Wincker P."/>
            <person name="Balesdent M.-H."/>
            <person name="Howlett B.J."/>
        </authorList>
    </citation>
    <scope>NUCLEOTIDE SEQUENCE [LARGE SCALE GENOMIC DNA]</scope>
    <source>
        <strain evidence="3">JN3 / isolate v23.1.3 / race Av1-4-5-6-7-8</strain>
    </source>
</reference>
<dbReference type="PANTHER" id="PTHR23024">
    <property type="entry name" value="ARYLACETAMIDE DEACETYLASE"/>
    <property type="match status" value="1"/>
</dbReference>
<feature type="domain" description="Alpha/beta hydrolase fold-3" evidence="1">
    <location>
        <begin position="151"/>
        <end position="300"/>
    </location>
</feature>
<dbReference type="OrthoDB" id="19653at2759"/>
<dbReference type="eggNOG" id="ENOG502RPZF">
    <property type="taxonomic scope" value="Eukaryota"/>
</dbReference>
<dbReference type="VEuPathDB" id="FungiDB:LEMA_P069870.1"/>
<dbReference type="GeneID" id="13288408"/>
<name>E4ZJ48_LEPMJ</name>
<dbReference type="SUPFAM" id="SSF53474">
    <property type="entry name" value="alpha/beta-Hydrolases"/>
    <property type="match status" value="1"/>
</dbReference>
<dbReference type="OMA" id="MWFFHGG"/>
<dbReference type="RefSeq" id="XP_003834844.1">
    <property type="nucleotide sequence ID" value="XM_003834796.1"/>
</dbReference>
<keyword evidence="3" id="KW-1185">Reference proteome</keyword>
<evidence type="ECO:0000313" key="2">
    <source>
        <dbReference type="EMBL" id="CBX91479.1"/>
    </source>
</evidence>
<dbReference type="Gene3D" id="3.40.50.1820">
    <property type="entry name" value="alpha/beta hydrolase"/>
    <property type="match status" value="1"/>
</dbReference>
<dbReference type="Pfam" id="PF07859">
    <property type="entry name" value="Abhydrolase_3"/>
    <property type="match status" value="1"/>
</dbReference>
<dbReference type="InterPro" id="IPR029058">
    <property type="entry name" value="AB_hydrolase_fold"/>
</dbReference>